<evidence type="ECO:0000256" key="2">
    <source>
        <dbReference type="ARBA" id="ARBA00022747"/>
    </source>
</evidence>
<organism evidence="5 6">
    <name type="scientific">Methanoplanus limicola DSM 2279</name>
    <dbReference type="NCBI Taxonomy" id="937775"/>
    <lineage>
        <taxon>Archaea</taxon>
        <taxon>Methanobacteriati</taxon>
        <taxon>Methanobacteriota</taxon>
        <taxon>Stenosarchaea group</taxon>
        <taxon>Methanomicrobia</taxon>
        <taxon>Methanomicrobiales</taxon>
        <taxon>Methanomicrobiaceae</taxon>
        <taxon>Methanoplanus</taxon>
    </lineage>
</organism>
<keyword evidence="6" id="KW-1185">Reference proteome</keyword>
<dbReference type="GO" id="GO:0003677">
    <property type="term" value="F:DNA binding"/>
    <property type="evidence" value="ECO:0007669"/>
    <property type="project" value="UniProtKB-KW"/>
</dbReference>
<dbReference type="Proteomes" id="UP000005741">
    <property type="component" value="Chromosome"/>
</dbReference>
<dbReference type="RefSeq" id="WP_004078529.1">
    <property type="nucleotide sequence ID" value="NZ_CM001436.1"/>
</dbReference>
<dbReference type="EMBL" id="CM001436">
    <property type="protein sequence ID" value="EHQ36273.1"/>
    <property type="molecule type" value="Genomic_DNA"/>
</dbReference>
<keyword evidence="3" id="KW-0238">DNA-binding</keyword>
<dbReference type="REBASE" id="95918">
    <property type="entry name" value="S.Mli2279ORF2214P"/>
</dbReference>
<dbReference type="AlphaFoldDB" id="H1Z1C6"/>
<dbReference type="OrthoDB" id="112468at2157"/>
<dbReference type="PANTHER" id="PTHR30408">
    <property type="entry name" value="TYPE-1 RESTRICTION ENZYME ECOKI SPECIFICITY PROTEIN"/>
    <property type="match status" value="1"/>
</dbReference>
<reference evidence="5 6" key="1">
    <citation type="submission" date="2011-10" db="EMBL/GenBank/DDBJ databases">
        <title>The Improved High-Quality Draft genome of Methanoplanus limicola DSM 2279.</title>
        <authorList>
            <consortium name="US DOE Joint Genome Institute (JGI-PGF)"/>
            <person name="Lucas S."/>
            <person name="Copeland A."/>
            <person name="Lapidus A."/>
            <person name="Glavina del Rio T."/>
            <person name="Dalin E."/>
            <person name="Tice H."/>
            <person name="Bruce D."/>
            <person name="Goodwin L."/>
            <person name="Pitluck S."/>
            <person name="Peters L."/>
            <person name="Mikhailova N."/>
            <person name="Lu M."/>
            <person name="Kyrpides N."/>
            <person name="Mavromatis K."/>
            <person name="Ivanova N."/>
            <person name="Markowitz V."/>
            <person name="Cheng J.-F."/>
            <person name="Hugenholtz P."/>
            <person name="Woyke T."/>
            <person name="Wu D."/>
            <person name="Wirth R."/>
            <person name="Brambilla E.-M."/>
            <person name="Klenk H.-P."/>
            <person name="Eisen J.A."/>
        </authorList>
    </citation>
    <scope>NUCLEOTIDE SEQUENCE [LARGE SCALE GENOMIC DNA]</scope>
    <source>
        <strain evidence="5 6">DSM 2279</strain>
    </source>
</reference>
<dbReference type="InterPro" id="IPR044946">
    <property type="entry name" value="Restrct_endonuc_typeI_TRD_sf"/>
</dbReference>
<protein>
    <submittedName>
        <fullName evidence="5">Restriction modification system DNA specificity domain-containing protein</fullName>
    </submittedName>
</protein>
<dbReference type="InParanoid" id="H1Z1C6"/>
<name>H1Z1C6_9EURY</name>
<dbReference type="CDD" id="cd17256">
    <property type="entry name" value="RMtype1_S_EcoJA65PI-TRD1-CR1_like"/>
    <property type="match status" value="1"/>
</dbReference>
<dbReference type="HOGENOM" id="CLU_021095_2_1_2"/>
<dbReference type="InterPro" id="IPR000055">
    <property type="entry name" value="Restrct_endonuc_typeI_TRD"/>
</dbReference>
<dbReference type="PATRIC" id="fig|937775.9.peg.2501"/>
<dbReference type="Pfam" id="PF01420">
    <property type="entry name" value="Methylase_S"/>
    <property type="match status" value="2"/>
</dbReference>
<keyword evidence="2" id="KW-0680">Restriction system</keyword>
<dbReference type="SUPFAM" id="SSF116734">
    <property type="entry name" value="DNA methylase specificity domain"/>
    <property type="match status" value="2"/>
</dbReference>
<dbReference type="STRING" id="937775.Metlim_2210"/>
<dbReference type="InterPro" id="IPR052021">
    <property type="entry name" value="Type-I_RS_S_subunit"/>
</dbReference>
<evidence type="ECO:0000259" key="4">
    <source>
        <dbReference type="Pfam" id="PF01420"/>
    </source>
</evidence>
<accession>H1Z1C6</accession>
<sequence>MGQKKIVRLNNLTSKIGSGATPKGGNSSYINSGISLIRSQNVLDYEFSIDNLAFIDDVQADRLKNVIVKENDILLNITGDSVARVCIVPKDVLPARVNQHVSIVRTNELANFHYVFYYLQFIKPQLLQLASSGATRNALTKNMLEELEIYLPPLPTQKKIAAILSSLDDKIELNTRMNKVLEETARALFHRWFVEFEFPDEKGRPYKSSGGKMVESEMGPVPEGWEVGTLGDICYRKRNLVEPISLSDNYPYVGLEHMPQHHMVLDKWGCSGEIKSTKTAFIENDILFGTLRPYFHKVGLSPINGICSTDILVISPIDTEYLSLVLCYVSSDKFVAYANSASEGTRMPRAKWSHMKIYPVVIPSKKVIIQFNMVVHSILLQIKEDIQMNCHLKDIQKNILPKLMNGEIEV</sequence>
<evidence type="ECO:0000313" key="5">
    <source>
        <dbReference type="EMBL" id="EHQ36273.1"/>
    </source>
</evidence>
<gene>
    <name evidence="5" type="ORF">Metlim_2210</name>
</gene>
<evidence type="ECO:0000256" key="1">
    <source>
        <dbReference type="ARBA" id="ARBA00010923"/>
    </source>
</evidence>
<dbReference type="GO" id="GO:0009307">
    <property type="term" value="P:DNA restriction-modification system"/>
    <property type="evidence" value="ECO:0007669"/>
    <property type="project" value="UniProtKB-KW"/>
</dbReference>
<feature type="domain" description="Type I restriction modification DNA specificity" evidence="4">
    <location>
        <begin position="222"/>
        <end position="366"/>
    </location>
</feature>
<proteinExistence type="inferred from homology"/>
<feature type="domain" description="Type I restriction modification DNA specificity" evidence="4">
    <location>
        <begin position="59"/>
        <end position="182"/>
    </location>
</feature>
<comment type="similarity">
    <text evidence="1">Belongs to the type-I restriction system S methylase family.</text>
</comment>
<dbReference type="PANTHER" id="PTHR30408:SF13">
    <property type="entry name" value="TYPE I RESTRICTION ENZYME HINDI SPECIFICITY SUBUNIT"/>
    <property type="match status" value="1"/>
</dbReference>
<dbReference type="Gene3D" id="3.90.220.20">
    <property type="entry name" value="DNA methylase specificity domains"/>
    <property type="match status" value="2"/>
</dbReference>
<evidence type="ECO:0000256" key="3">
    <source>
        <dbReference type="ARBA" id="ARBA00023125"/>
    </source>
</evidence>
<evidence type="ECO:0000313" key="6">
    <source>
        <dbReference type="Proteomes" id="UP000005741"/>
    </source>
</evidence>